<evidence type="ECO:0000313" key="1">
    <source>
        <dbReference type="EMBL" id="MDR8263551.1"/>
    </source>
</evidence>
<reference evidence="1" key="1">
    <citation type="submission" date="2019-07" db="EMBL/GenBank/DDBJ databases">
        <title>Biological characteristics of mucoid Acinetobacter baumannii from a general hospital in China.</title>
        <authorList>
            <person name="Hua X."/>
            <person name="Yu Y."/>
        </authorList>
    </citation>
    <scope>NUCLEOTIDE SEQUENCE [LARGE SCALE GENOMIC DNA]</scope>
    <source>
        <strain evidence="1">N41</strain>
    </source>
</reference>
<comment type="caution">
    <text evidence="1">The sequence shown here is derived from an EMBL/GenBank/DDBJ whole genome shotgun (WGS) entry which is preliminary data.</text>
</comment>
<gene>
    <name evidence="1" type="ORF">FPK87_24325</name>
</gene>
<dbReference type="EMBL" id="VMBB01000849">
    <property type="protein sequence ID" value="MDR8263551.1"/>
    <property type="molecule type" value="Genomic_DNA"/>
</dbReference>
<sequence length="53" mass="6351">MHNPAFLITIDTEGDNLWQKHDSITTENARYLPRFQQLCEKYGFKPVYLTNYE</sequence>
<feature type="non-terminal residue" evidence="1">
    <location>
        <position position="53"/>
    </location>
</feature>
<protein>
    <submittedName>
        <fullName evidence="1">Deacetylase</fullName>
    </submittedName>
</protein>
<name>A0ABD5DGS9_ACIBA</name>
<organism evidence="1">
    <name type="scientific">Acinetobacter baumannii</name>
    <dbReference type="NCBI Taxonomy" id="470"/>
    <lineage>
        <taxon>Bacteria</taxon>
        <taxon>Pseudomonadati</taxon>
        <taxon>Pseudomonadota</taxon>
        <taxon>Gammaproteobacteria</taxon>
        <taxon>Moraxellales</taxon>
        <taxon>Moraxellaceae</taxon>
        <taxon>Acinetobacter</taxon>
        <taxon>Acinetobacter calcoaceticus/baumannii complex</taxon>
    </lineage>
</organism>
<dbReference type="AlphaFoldDB" id="A0ABD5DGS9"/>
<accession>A0ABD5DGS9</accession>
<proteinExistence type="predicted"/>